<dbReference type="PANTHER" id="PTHR47642">
    <property type="entry name" value="ATP-DEPENDENT DNA HELICASE"/>
    <property type="match status" value="1"/>
</dbReference>
<dbReference type="Gene3D" id="3.40.50.300">
    <property type="entry name" value="P-loop containing nucleotide triphosphate hydrolases"/>
    <property type="match status" value="2"/>
</dbReference>
<evidence type="ECO:0000313" key="5">
    <source>
        <dbReference type="Proteomes" id="UP000542776"/>
    </source>
</evidence>
<protein>
    <submittedName>
        <fullName evidence="4">Ti-type conjugative transfer relaxase TraA</fullName>
    </submittedName>
</protein>
<organism evidence="4 5">
    <name type="scientific">Aureimonas pseudogalii</name>
    <dbReference type="NCBI Taxonomy" id="1744844"/>
    <lineage>
        <taxon>Bacteria</taxon>
        <taxon>Pseudomonadati</taxon>
        <taxon>Pseudomonadota</taxon>
        <taxon>Alphaproteobacteria</taxon>
        <taxon>Hyphomicrobiales</taxon>
        <taxon>Aurantimonadaceae</taxon>
        <taxon>Aureimonas</taxon>
    </lineage>
</organism>
<dbReference type="NCBIfam" id="TIGR02768">
    <property type="entry name" value="TraA_Ti"/>
    <property type="match status" value="1"/>
</dbReference>
<proteinExistence type="inferred from homology"/>
<dbReference type="SUPFAM" id="SSF52540">
    <property type="entry name" value="P-loop containing nucleoside triphosphate hydrolases"/>
    <property type="match status" value="2"/>
</dbReference>
<dbReference type="Pfam" id="PF03389">
    <property type="entry name" value="MobA_MobL"/>
    <property type="match status" value="1"/>
</dbReference>
<dbReference type="Pfam" id="PF13604">
    <property type="entry name" value="AAA_30"/>
    <property type="match status" value="1"/>
</dbReference>
<evidence type="ECO:0000256" key="1">
    <source>
        <dbReference type="ARBA" id="ARBA00010873"/>
    </source>
</evidence>
<dbReference type="InterPro" id="IPR005053">
    <property type="entry name" value="MobA_MobL"/>
</dbReference>
<comment type="similarity">
    <text evidence="1">Belongs to the MobA/MobL family.</text>
</comment>
<dbReference type="CDD" id="cd18809">
    <property type="entry name" value="SF1_C_RecD"/>
    <property type="match status" value="1"/>
</dbReference>
<dbReference type="CDD" id="cd17933">
    <property type="entry name" value="DEXSc_RecD-like"/>
    <property type="match status" value="1"/>
</dbReference>
<name>A0A7W6MLU1_9HYPH</name>
<dbReference type="InterPro" id="IPR051055">
    <property type="entry name" value="PIF1_helicase"/>
</dbReference>
<dbReference type="Gene3D" id="3.30.930.30">
    <property type="match status" value="1"/>
</dbReference>
<dbReference type="InterPro" id="IPR027417">
    <property type="entry name" value="P-loop_NTPase"/>
</dbReference>
<comment type="caution">
    <text evidence="4">The sequence shown here is derived from an EMBL/GenBank/DDBJ whole genome shotgun (WGS) entry which is preliminary data.</text>
</comment>
<evidence type="ECO:0000256" key="2">
    <source>
        <dbReference type="ARBA" id="ARBA00022971"/>
    </source>
</evidence>
<keyword evidence="2" id="KW-0184">Conjugation</keyword>
<keyword evidence="5" id="KW-1185">Reference proteome</keyword>
<dbReference type="InterPro" id="IPR014136">
    <property type="entry name" value="TraA_Ti"/>
</dbReference>
<dbReference type="RefSeq" id="WP_183201702.1">
    <property type="nucleotide sequence ID" value="NZ_JACIEK010000015.1"/>
</dbReference>
<evidence type="ECO:0000259" key="3">
    <source>
        <dbReference type="Pfam" id="PF03389"/>
    </source>
</evidence>
<reference evidence="4 5" key="1">
    <citation type="submission" date="2020-08" db="EMBL/GenBank/DDBJ databases">
        <title>Genomic Encyclopedia of Type Strains, Phase IV (KMG-IV): sequencing the most valuable type-strain genomes for metagenomic binning, comparative biology and taxonomic classification.</title>
        <authorList>
            <person name="Goeker M."/>
        </authorList>
    </citation>
    <scope>NUCLEOTIDE SEQUENCE [LARGE SCALE GENOMIC DNA]</scope>
    <source>
        <strain evidence="4 5">DSM 102238</strain>
    </source>
</reference>
<accession>A0A7W6MLU1</accession>
<dbReference type="Proteomes" id="UP000542776">
    <property type="component" value="Unassembled WGS sequence"/>
</dbReference>
<gene>
    <name evidence="4" type="ORF">GGR04_003996</name>
</gene>
<dbReference type="Gene3D" id="2.30.30.940">
    <property type="match status" value="1"/>
</dbReference>
<sequence length="1288" mass="141117">MAIYSFRQSAVTGGSGRSAVAAAAYRHAVVMTCELTGIINDFSGKQGGVHSELAIPSDAPDWIRQKLGFTDPETAHLVGASAVTASQALWNTVETGEKRGDALYATDLIVALPRELTEAQNIELIRDFVRVNYTEKGKVVDWAYHAPEDRLHNPHAHIMATVRPLTEIGFGPKTIAQLDAEGIAIRSDRGAIAYTKWAGSKRELYANREAWAGAVNVALAEAGLDISVDHRSFRDRGIIDIEPTTHHGIVHHIGAVREPDIHVQADLAARSRNFQALVANPSLVLEQITREQSTFDTRDVARFIHRYAGEGDDFASLHRRVGALPELVTIQAQIHDPETDRIVQRERFTTTIVLEREAAMIASVERRSADVSFAVDPERKEIAIGLAQETQGFAYTAEQRSAVDRLTLETGLSSMVGIAGAGKSTVLRAVNEVYTAEGATVVGAALAGKAADNLQVSSGIESRTLASWENAWSKGYDRLAPGSVFVIDEAGMVASAQMARVVAELDKFGAKVILVGDARQLQPIEAGAAFRSIANEVGYVELTEVRRQERSDHAEASVHFGAGDAKSALNIYHGNDTFRPHDRRADALTAAIEGWHIDWRANVDVVMLAHTNVDVRVLNQLARAAIQAEGGLADERTMMTARGQREFAVGDRVIFLDNDRQLSIRNGSIGTVDRFENGTMFVAVPERKQAVPVAPGGYINIDHGYATTIHKSQGSTHDRVHIVAGGMMDAQLTYVALSRHREEVTMHVPLESFTRPGAPKLATVTEAMERLATDKLKDTSIDYRTTQDYMEARKALEAERAISPVPESLIGRFRAFLEERGLPDPADVLHSVRQFAAEVLARARSPEAGQRILVPETLLRPDQAPDPKIAPSPELVSAIHRLDHVQQHSAAMNHEGLARRSAFRSAENELTLMRTSTQLTSYAERVAAIVPPTLVVAIGRDAQAVLQDTRLDHLADGTRRALHENWIEIHAVSRAAWELGLLETVRSIDASYRHDRIEATTLKEYERSVAAAIQPVRPIDTGATDTVRIVEAVEAPQPFISAVTRWPVSIEQAVTRTLEAHPEVTGFLDVARKQASIIWRDPDAALGLVQAALPAHFAERRIVLDAVASNPQQYGELNGGRTLLMRPDATRQKAVDMAIVFSRSINNVRETVDLLRPGIMAAETQWRDLMAKPMPTLSPEAAKVVEALVLANGMKRPDREPAHEIALKAISNRQVLAEVTAWRKELDQRLAVPDAVNRIPEISTQKASEIQTTAATVDVALKEARNTQRIEIERERSITINTSPDISI</sequence>
<feature type="domain" description="MobA/MobL protein" evidence="3">
    <location>
        <begin position="17"/>
        <end position="250"/>
    </location>
</feature>
<dbReference type="EMBL" id="JACIEK010000015">
    <property type="protein sequence ID" value="MBB4000120.1"/>
    <property type="molecule type" value="Genomic_DNA"/>
</dbReference>
<evidence type="ECO:0000313" key="4">
    <source>
        <dbReference type="EMBL" id="MBB4000120.1"/>
    </source>
</evidence>